<gene>
    <name evidence="3" type="ORF">DNTS_005398</name>
</gene>
<protein>
    <recommendedName>
        <fullName evidence="2">Teneurin N-terminal domain-containing protein</fullName>
    </recommendedName>
</protein>
<evidence type="ECO:0000256" key="1">
    <source>
        <dbReference type="SAM" id="MobiDB-lite"/>
    </source>
</evidence>
<dbReference type="AlphaFoldDB" id="A0A553QLR3"/>
<feature type="domain" description="Teneurin N-terminal" evidence="2">
    <location>
        <begin position="3"/>
        <end position="72"/>
    </location>
</feature>
<feature type="region of interest" description="Disordered" evidence="1">
    <location>
        <begin position="1"/>
        <end position="69"/>
    </location>
</feature>
<dbReference type="GO" id="GO:0016020">
    <property type="term" value="C:membrane"/>
    <property type="evidence" value="ECO:0007669"/>
    <property type="project" value="InterPro"/>
</dbReference>
<proteinExistence type="predicted"/>
<dbReference type="GO" id="GO:0007165">
    <property type="term" value="P:signal transduction"/>
    <property type="evidence" value="ECO:0007669"/>
    <property type="project" value="InterPro"/>
</dbReference>
<dbReference type="STRING" id="623744.A0A553QLR3"/>
<name>A0A553QLR3_9TELE</name>
<evidence type="ECO:0000259" key="2">
    <source>
        <dbReference type="Pfam" id="PF06484"/>
    </source>
</evidence>
<comment type="caution">
    <text evidence="3">The sequence shown here is derived from an EMBL/GenBank/DDBJ whole genome shotgun (WGS) entry which is preliminary data.</text>
</comment>
<organism evidence="3 4">
    <name type="scientific">Danionella cerebrum</name>
    <dbReference type="NCBI Taxonomy" id="2873325"/>
    <lineage>
        <taxon>Eukaryota</taxon>
        <taxon>Metazoa</taxon>
        <taxon>Chordata</taxon>
        <taxon>Craniata</taxon>
        <taxon>Vertebrata</taxon>
        <taxon>Euteleostomi</taxon>
        <taxon>Actinopterygii</taxon>
        <taxon>Neopterygii</taxon>
        <taxon>Teleostei</taxon>
        <taxon>Ostariophysi</taxon>
        <taxon>Cypriniformes</taxon>
        <taxon>Danionidae</taxon>
        <taxon>Danioninae</taxon>
        <taxon>Danionella</taxon>
    </lineage>
</organism>
<accession>A0A553QLR3</accession>
<dbReference type="Proteomes" id="UP000316079">
    <property type="component" value="Unassembled WGS sequence"/>
</dbReference>
<dbReference type="EMBL" id="SRMA01025832">
    <property type="protein sequence ID" value="TRY90656.1"/>
    <property type="molecule type" value="Genomic_DNA"/>
</dbReference>
<sequence length="87" mass="8860">MSPALHCSSASSSPVDSPYPPPPHAANYSQGRLLGNSGAQAGRDSESEDEFSPSSFLVESGSGKVSAPSAASLNGEWLALSLNPIRS</sequence>
<dbReference type="Pfam" id="PF06484">
    <property type="entry name" value="Ten_N"/>
    <property type="match status" value="1"/>
</dbReference>
<dbReference type="InterPro" id="IPR009471">
    <property type="entry name" value="Ten_N"/>
</dbReference>
<keyword evidence="4" id="KW-1185">Reference proteome</keyword>
<evidence type="ECO:0000313" key="3">
    <source>
        <dbReference type="EMBL" id="TRY90656.1"/>
    </source>
</evidence>
<reference evidence="3 4" key="1">
    <citation type="journal article" date="2019" name="Sci. Data">
        <title>Hybrid genome assembly and annotation of Danionella translucida.</title>
        <authorList>
            <person name="Kadobianskyi M."/>
            <person name="Schulze L."/>
            <person name="Schuelke M."/>
            <person name="Judkewitz B."/>
        </authorList>
    </citation>
    <scope>NUCLEOTIDE SEQUENCE [LARGE SCALE GENOMIC DNA]</scope>
    <source>
        <strain evidence="3 4">Bolton</strain>
    </source>
</reference>
<evidence type="ECO:0000313" key="4">
    <source>
        <dbReference type="Proteomes" id="UP000316079"/>
    </source>
</evidence>